<proteinExistence type="predicted"/>
<name>A0ABT6JI39_9GAMM</name>
<keyword evidence="4" id="KW-1185">Reference proteome</keyword>
<dbReference type="InterPro" id="IPR007844">
    <property type="entry name" value="AsmA"/>
</dbReference>
<keyword evidence="1" id="KW-1133">Transmembrane helix</keyword>
<keyword evidence="1" id="KW-0472">Membrane</keyword>
<evidence type="ECO:0000313" key="4">
    <source>
        <dbReference type="Proteomes" id="UP001156831"/>
    </source>
</evidence>
<dbReference type="PANTHER" id="PTHR30441">
    <property type="entry name" value="DUF748 DOMAIN-CONTAINING PROTEIN"/>
    <property type="match status" value="1"/>
</dbReference>
<evidence type="ECO:0000313" key="3">
    <source>
        <dbReference type="EMBL" id="MDH5830345.1"/>
    </source>
</evidence>
<reference evidence="3 4" key="1">
    <citation type="submission" date="2023-04" db="EMBL/GenBank/DDBJ databases">
        <title>Luteimonas sp. M1R5S18.</title>
        <authorList>
            <person name="Sun J.-Q."/>
        </authorList>
    </citation>
    <scope>NUCLEOTIDE SEQUENCE [LARGE SCALE GENOMIC DNA]</scope>
    <source>
        <strain evidence="3 4">M1R5S18</strain>
    </source>
</reference>
<comment type="caution">
    <text evidence="3">The sequence shown here is derived from an EMBL/GenBank/DDBJ whole genome shotgun (WGS) entry which is preliminary data.</text>
</comment>
<sequence>MQPSRNFPASRFSLRRHWPPSRRTGLWIALPVLAILILVLLWDWNWFKGPVERLVEARTGREFDIGGNLDVDLGRVTTVTAEQLRLGNVDWSRHRDMATARRLALQVEVWPLFIGRVRLPELRLEAPDVRLEADPDGGPGNWDFGFEDDGGEPLQLRRLWIDSGRLRVDDERADTGVDIRLASRESRDVDAAPAVMLEGDGRWRGSDFSLEGVAESPLELQDSERPYRLDLRARAGATRAHARGSLTAPFQLRGFNLQFALSGRNLADLYPLLGVAMPDSPPYSVDGRLTRDGATWHYTGFSGKVGQSDLAGTASITTGGERPLFKGDLVSERLDLDDLAGFLGGTPDAEGDELDPALAERAASQRARGRVLPSTPYDLAKLRSMDADVRLRAQRINAPDLPIDDMDAHLFLDNGLARLEPLNFGVAGGDIRATVRMDARTDDITTRLKADVRRVELSRLFPDVELTKDAAGRLAGSFNLIGAGNSVAAMLATADGDVAVGMGRGEISNLLIEVAGIDIYEALKFLLGKDRKVAVRCAFADFGVEGGVMQSRAMAFDTSDTIIVGKGEVDLRDESLDIELRPRPKDRSILALRSPLHIGGSFADPSFRPDFARLGLRGAIALALGSIAPPAALLATLELGPGEDSECGGDYAK</sequence>
<feature type="domain" description="AsmA" evidence="2">
    <location>
        <begin position="30"/>
        <end position="552"/>
    </location>
</feature>
<accession>A0ABT6JI39</accession>
<keyword evidence="1" id="KW-0812">Transmembrane</keyword>
<protein>
    <submittedName>
        <fullName evidence="3">AsmA family protein</fullName>
    </submittedName>
</protein>
<evidence type="ECO:0000259" key="2">
    <source>
        <dbReference type="Pfam" id="PF05170"/>
    </source>
</evidence>
<gene>
    <name evidence="3" type="ORF">QFW80_07425</name>
</gene>
<dbReference type="EMBL" id="JARXRN010000021">
    <property type="protein sequence ID" value="MDH5830345.1"/>
    <property type="molecule type" value="Genomic_DNA"/>
</dbReference>
<feature type="transmembrane region" description="Helical" evidence="1">
    <location>
        <begin position="25"/>
        <end position="44"/>
    </location>
</feature>
<organism evidence="3 4">
    <name type="scientific">Luteimonas rhizosphaericola</name>
    <dbReference type="NCBI Taxonomy" id="3042024"/>
    <lineage>
        <taxon>Bacteria</taxon>
        <taxon>Pseudomonadati</taxon>
        <taxon>Pseudomonadota</taxon>
        <taxon>Gammaproteobacteria</taxon>
        <taxon>Lysobacterales</taxon>
        <taxon>Lysobacteraceae</taxon>
        <taxon>Luteimonas</taxon>
    </lineage>
</organism>
<dbReference type="Pfam" id="PF05170">
    <property type="entry name" value="AsmA"/>
    <property type="match status" value="1"/>
</dbReference>
<evidence type="ECO:0000256" key="1">
    <source>
        <dbReference type="SAM" id="Phobius"/>
    </source>
</evidence>
<dbReference type="RefSeq" id="WP_280600961.1">
    <property type="nucleotide sequence ID" value="NZ_JARXRN010000021.1"/>
</dbReference>
<dbReference type="Proteomes" id="UP001156831">
    <property type="component" value="Unassembled WGS sequence"/>
</dbReference>
<dbReference type="InterPro" id="IPR052894">
    <property type="entry name" value="AsmA-related"/>
</dbReference>
<dbReference type="PANTHER" id="PTHR30441:SF9">
    <property type="entry name" value="ASMA FAMILY PROTEIN YHJG"/>
    <property type="match status" value="1"/>
</dbReference>